<protein>
    <submittedName>
        <fullName evidence="1">TIGR00725 family protein</fullName>
    </submittedName>
</protein>
<dbReference type="PANTHER" id="PTHR43393">
    <property type="entry name" value="CYTOKININ RIBOSIDE 5'-MONOPHOSPHATE PHOSPHORIBOHYDROLASE"/>
    <property type="match status" value="1"/>
</dbReference>
<comment type="caution">
    <text evidence="1">The sequence shown here is derived from an EMBL/GenBank/DDBJ whole genome shotgun (WGS) entry which is preliminary data.</text>
</comment>
<evidence type="ECO:0000313" key="2">
    <source>
        <dbReference type="Proteomes" id="UP001319200"/>
    </source>
</evidence>
<dbReference type="Proteomes" id="UP001319200">
    <property type="component" value="Unassembled WGS sequence"/>
</dbReference>
<dbReference type="InterPro" id="IPR041164">
    <property type="entry name" value="LDcluster4"/>
</dbReference>
<dbReference type="GO" id="GO:0005829">
    <property type="term" value="C:cytosol"/>
    <property type="evidence" value="ECO:0007669"/>
    <property type="project" value="TreeGrafter"/>
</dbReference>
<sequence>MARKTIVGIMGPGENATPEDNEIAFELGKAVAEHGWVILTGGRSFGVMDAAMKGAHEGNGLTIGVLPNDNSVNSSDNADIKILTGMGSARNMINVLSSHVIVVIGMAAGTASEVALALKSNKKVILLNQDEITIRFFKNIGTYKVMVSSSVSETIAMIKDYLSVYHVY</sequence>
<organism evidence="1 2">
    <name type="scientific">Chryseosolibacter histidini</name>
    <dbReference type="NCBI Taxonomy" id="2782349"/>
    <lineage>
        <taxon>Bacteria</taxon>
        <taxon>Pseudomonadati</taxon>
        <taxon>Bacteroidota</taxon>
        <taxon>Cytophagia</taxon>
        <taxon>Cytophagales</taxon>
        <taxon>Chryseotaleaceae</taxon>
        <taxon>Chryseosolibacter</taxon>
    </lineage>
</organism>
<reference evidence="1 2" key="1">
    <citation type="submission" date="2021-05" db="EMBL/GenBank/DDBJ databases">
        <title>A Polyphasic approach of four new species of the genus Ohtaekwangia: Ohtaekwangia histidinii sp. nov., Ohtaekwangia cretensis sp. nov., Ohtaekwangia indiensis sp. nov., Ohtaekwangia reichenbachii sp. nov. from diverse environment.</title>
        <authorList>
            <person name="Octaviana S."/>
        </authorList>
    </citation>
    <scope>NUCLEOTIDE SEQUENCE [LARGE SCALE GENOMIC DNA]</scope>
    <source>
        <strain evidence="1 2">PWU4</strain>
    </source>
</reference>
<evidence type="ECO:0000313" key="1">
    <source>
        <dbReference type="EMBL" id="MBT1699431.1"/>
    </source>
</evidence>
<dbReference type="NCBIfam" id="TIGR00725">
    <property type="entry name" value="TIGR00725 family protein"/>
    <property type="match status" value="1"/>
</dbReference>
<dbReference type="InterPro" id="IPR052341">
    <property type="entry name" value="LOG_family_nucleotidases"/>
</dbReference>
<dbReference type="EMBL" id="JAHESF010000025">
    <property type="protein sequence ID" value="MBT1699431.1"/>
    <property type="molecule type" value="Genomic_DNA"/>
</dbReference>
<dbReference type="RefSeq" id="WP_254167377.1">
    <property type="nucleotide sequence ID" value="NZ_JAHESF010000025.1"/>
</dbReference>
<dbReference type="PANTHER" id="PTHR43393:SF3">
    <property type="entry name" value="LYSINE DECARBOXYLASE-LIKE PROTEIN"/>
    <property type="match status" value="1"/>
</dbReference>
<name>A0AAP2DN98_9BACT</name>
<dbReference type="AlphaFoldDB" id="A0AAP2DN98"/>
<gene>
    <name evidence="1" type="ORF">KK083_21215</name>
</gene>
<dbReference type="Gene3D" id="3.40.50.450">
    <property type="match status" value="1"/>
</dbReference>
<dbReference type="InterPro" id="IPR005268">
    <property type="entry name" value="CHP00725"/>
</dbReference>
<accession>A0AAP2DN98</accession>
<dbReference type="Pfam" id="PF18306">
    <property type="entry name" value="LDcluster4"/>
    <property type="match status" value="1"/>
</dbReference>
<dbReference type="SUPFAM" id="SSF102405">
    <property type="entry name" value="MCP/YpsA-like"/>
    <property type="match status" value="1"/>
</dbReference>
<keyword evidence="2" id="KW-1185">Reference proteome</keyword>
<proteinExistence type="predicted"/>